<evidence type="ECO:0000313" key="3">
    <source>
        <dbReference type="Proteomes" id="UP001163387"/>
    </source>
</evidence>
<dbReference type="Proteomes" id="UP001163387">
    <property type="component" value="Chromosome"/>
</dbReference>
<evidence type="ECO:0000313" key="2">
    <source>
        <dbReference type="EMBL" id="BDT04003.1"/>
    </source>
</evidence>
<gene>
    <name evidence="1" type="ORF">SHM_00730</name>
    <name evidence="2" type="ORF">SHM_16490</name>
</gene>
<keyword evidence="3" id="KW-1185">Reference proteome</keyword>
<dbReference type="EMBL" id="AP026933">
    <property type="protein sequence ID" value="BDT02427.1"/>
    <property type="molecule type" value="Genomic_DNA"/>
</dbReference>
<sequence length="145" mass="17041">MQYDLIIGIDPAGIGNNGIVIYSNEINNIVFNETFKTKTVLESKNLYKEYFLLIKKHYDNKKIIVIVENFFLNSKQLLTNPLATPKTIGTLMVLVEDVMNWDYLGSEPKNKTKIENYKGNIKLTKHEQDAYKHIQYYLRNYKNER</sequence>
<accession>A0ABM8BRI0</accession>
<evidence type="ECO:0000313" key="1">
    <source>
        <dbReference type="EMBL" id="BDT02427.1"/>
    </source>
</evidence>
<organism evidence="1 3">
    <name type="scientific">Spiroplasma ixodetis</name>
    <dbReference type="NCBI Taxonomy" id="2141"/>
    <lineage>
        <taxon>Bacteria</taxon>
        <taxon>Bacillati</taxon>
        <taxon>Mycoplasmatota</taxon>
        <taxon>Mollicutes</taxon>
        <taxon>Entomoplasmatales</taxon>
        <taxon>Spiroplasmataceae</taxon>
        <taxon>Spiroplasma</taxon>
    </lineage>
</organism>
<protein>
    <recommendedName>
        <fullName evidence="4">Holliday junction resolvase RuvC</fullName>
    </recommendedName>
</protein>
<reference evidence="1 3" key="1">
    <citation type="journal article" date="2022" name="Front. Microbiol.">
        <title>Male-killing mechanisms vary between Spiroplasma species.</title>
        <authorList>
            <person name="Arai H."/>
            <person name="Inoue M."/>
            <person name="Kageyama D."/>
        </authorList>
    </citation>
    <scope>NUCLEOTIDE SEQUENCE [LARGE SCALE GENOMIC DNA]</scope>
    <source>
        <strain evidence="3">sHm</strain>
        <strain evidence="1">SHm</strain>
    </source>
</reference>
<name>A0ABM8BRI0_9MOLU</name>
<dbReference type="RefSeq" id="WP_281747955.1">
    <property type="nucleotide sequence ID" value="NZ_AP026933.1"/>
</dbReference>
<proteinExistence type="predicted"/>
<evidence type="ECO:0008006" key="4">
    <source>
        <dbReference type="Google" id="ProtNLM"/>
    </source>
</evidence>
<dbReference type="EMBL" id="AP026933">
    <property type="protein sequence ID" value="BDT04003.1"/>
    <property type="molecule type" value="Genomic_DNA"/>
</dbReference>